<gene>
    <name evidence="2" type="ORF">SAMN06273572_11314</name>
</gene>
<evidence type="ECO:0000259" key="1">
    <source>
        <dbReference type="Pfam" id="PF01590"/>
    </source>
</evidence>
<dbReference type="Gene3D" id="3.30.450.40">
    <property type="match status" value="1"/>
</dbReference>
<protein>
    <recommendedName>
        <fullName evidence="1">GAF domain-containing protein</fullName>
    </recommendedName>
</protein>
<dbReference type="Proteomes" id="UP000220034">
    <property type="component" value="Unassembled WGS sequence"/>
</dbReference>
<dbReference type="EMBL" id="OCTN01000013">
    <property type="protein sequence ID" value="SOH95602.1"/>
    <property type="molecule type" value="Genomic_DNA"/>
</dbReference>
<proteinExistence type="predicted"/>
<evidence type="ECO:0000313" key="2">
    <source>
        <dbReference type="EMBL" id="SOH95602.1"/>
    </source>
</evidence>
<dbReference type="InterPro" id="IPR003018">
    <property type="entry name" value="GAF"/>
</dbReference>
<dbReference type="SUPFAM" id="SSF55781">
    <property type="entry name" value="GAF domain-like"/>
    <property type="match status" value="1"/>
</dbReference>
<organism evidence="2 3">
    <name type="scientific">Pontivivens marinum</name>
    <dbReference type="NCBI Taxonomy" id="1690039"/>
    <lineage>
        <taxon>Bacteria</taxon>
        <taxon>Pseudomonadati</taxon>
        <taxon>Pseudomonadota</taxon>
        <taxon>Alphaproteobacteria</taxon>
        <taxon>Rhodobacterales</taxon>
        <taxon>Paracoccaceae</taxon>
        <taxon>Pontivivens</taxon>
    </lineage>
</organism>
<evidence type="ECO:0000313" key="3">
    <source>
        <dbReference type="Proteomes" id="UP000220034"/>
    </source>
</evidence>
<dbReference type="Pfam" id="PF01590">
    <property type="entry name" value="GAF"/>
    <property type="match status" value="1"/>
</dbReference>
<accession>A0A2C9CWG5</accession>
<reference evidence="3" key="1">
    <citation type="submission" date="2017-09" db="EMBL/GenBank/DDBJ databases">
        <authorList>
            <person name="Varghese N."/>
            <person name="Submissions S."/>
        </authorList>
    </citation>
    <scope>NUCLEOTIDE SEQUENCE [LARGE SCALE GENOMIC DNA]</scope>
    <source>
        <strain evidence="3">C7</strain>
    </source>
</reference>
<dbReference type="InterPro" id="IPR029016">
    <property type="entry name" value="GAF-like_dom_sf"/>
</dbReference>
<dbReference type="OrthoDB" id="7066078at2"/>
<sequence length="164" mass="18208">MTQENFARFDHDLAAAQTPDEAYGAMDKLVRDTVGVNLFTIMTMDLHAMQARRIFTSDEEKYPVTGTKEITKDSWYNHVVTEEKTFVANTLEDIAKVFPDANLVGSMGLGSVVNIPVRENGTLIATVNISDAEHHYTPERVAFCETELSDPAARTIQRAAELQG</sequence>
<dbReference type="AlphaFoldDB" id="A0A2C9CWG5"/>
<feature type="domain" description="GAF" evidence="1">
    <location>
        <begin position="67"/>
        <end position="153"/>
    </location>
</feature>
<name>A0A2C9CWG5_9RHOB</name>
<keyword evidence="3" id="KW-1185">Reference proteome</keyword>